<keyword evidence="4" id="KW-0812">Transmembrane</keyword>
<keyword evidence="4" id="KW-0472">Membrane</keyword>
<dbReference type="InParanoid" id="A9V5S5"/>
<dbReference type="STRING" id="81824.A9V5S5"/>
<accession>A9V5S5</accession>
<evidence type="ECO:0000256" key="5">
    <source>
        <dbReference type="SAM" id="SignalP"/>
    </source>
</evidence>
<dbReference type="GeneID" id="5893300"/>
<dbReference type="Gene3D" id="3.60.21.10">
    <property type="match status" value="1"/>
</dbReference>
<feature type="transmembrane region" description="Helical" evidence="4">
    <location>
        <begin position="606"/>
        <end position="630"/>
    </location>
</feature>
<keyword evidence="4" id="KW-1133">Transmembrane helix</keyword>
<keyword evidence="7" id="KW-1185">Reference proteome</keyword>
<dbReference type="RefSeq" id="XP_001748110.1">
    <property type="nucleotide sequence ID" value="XM_001748058.1"/>
</dbReference>
<protein>
    <recommendedName>
        <fullName evidence="8">Calcineurin-like phosphoesterase domain-containing protein</fullName>
    </recommendedName>
</protein>
<keyword evidence="5" id="KW-0732">Signal</keyword>
<name>A9V5S5_MONBE</name>
<dbReference type="EMBL" id="CH991561">
    <property type="protein sequence ID" value="EDQ87167.1"/>
    <property type="molecule type" value="Genomic_DNA"/>
</dbReference>
<sequence>MRQRGRASVWLGVVSMLLLLTQPTGAWIAVSEANTTTEGTTLAGMTTTGTLAPEPSTTTTAEGTTQTPEWRTTTTAAPVPEGTTTETLTPGPSTTTTAEGTTQTPEWRTTTTAAPVPEGTTTETLTPGPSTTTTAEGTTQTPEWRTTTTPHVSPFTEFLWITDVHYDHFYLDDTSSCSSNVGDSRPEFGRSDCDAPFALLNVSFEAAKLALPDPGFVLVTGDSVRHDMDENFPDSTKRLQLVHDTLQNVSTLLDAHYERSLRLHSPATEAHEAVLNTFGNNDVLVDYQMDLGTNNTLLRAVADAWRAVLTPAETLDVQTGGYMARNVTEHLTIISINTVLYSFKRLPATGRLLPDPYGQFAWLIKQLELVRQTNRQAYIVGHIPPVLDSYFHTDDQVKNEWAEHYVQTFYEILAPFSEQIRAFLFGHLHKTEFRAPPPGVNLSAPIILSCALTPNFGNNPNFATVAIHTNSSQVANMKFYSAPLVVNGTDGLLPTIPAFTQVVDIMQAYPKLTWNAEGMKWLACEIWSNATAKAFFEQHIQKAGSRLNVIEHSTQQWYCLMTHAYASEYKACLELEPSYCTAALTTTTPSSTTVAPNKSNKYKPSMGMAVGIGVGSVVFVGLTLLLATFLSRRRSPMSEYQALIVNYNEEEEHMGVI</sequence>
<keyword evidence="2" id="KW-0325">Glycoprotein</keyword>
<dbReference type="InterPro" id="IPR029052">
    <property type="entry name" value="Metallo-depent_PP-like"/>
</dbReference>
<dbReference type="AlphaFoldDB" id="A9V5S5"/>
<feature type="signal peptide" evidence="5">
    <location>
        <begin position="1"/>
        <end position="26"/>
    </location>
</feature>
<dbReference type="KEGG" id="mbr:MONBRDRAFT_27607"/>
<dbReference type="FunCoup" id="A9V5S5">
    <property type="interactions" value="353"/>
</dbReference>
<evidence type="ECO:0000256" key="1">
    <source>
        <dbReference type="ARBA" id="ARBA00022801"/>
    </source>
</evidence>
<dbReference type="InterPro" id="IPR041805">
    <property type="entry name" value="ASMase/PPN1_MPP"/>
</dbReference>
<dbReference type="Proteomes" id="UP000001357">
    <property type="component" value="Unassembled WGS sequence"/>
</dbReference>
<evidence type="ECO:0000256" key="4">
    <source>
        <dbReference type="SAM" id="Phobius"/>
    </source>
</evidence>
<organism evidence="6 7">
    <name type="scientific">Monosiga brevicollis</name>
    <name type="common">Choanoflagellate</name>
    <dbReference type="NCBI Taxonomy" id="81824"/>
    <lineage>
        <taxon>Eukaryota</taxon>
        <taxon>Choanoflagellata</taxon>
        <taxon>Craspedida</taxon>
        <taxon>Salpingoecidae</taxon>
        <taxon>Monosiga</taxon>
    </lineage>
</organism>
<dbReference type="GO" id="GO:0005615">
    <property type="term" value="C:extracellular space"/>
    <property type="evidence" value="ECO:0000318"/>
    <property type="project" value="GO_Central"/>
</dbReference>
<evidence type="ECO:0000256" key="3">
    <source>
        <dbReference type="SAM" id="MobiDB-lite"/>
    </source>
</evidence>
<reference evidence="6 7" key="1">
    <citation type="journal article" date="2008" name="Nature">
        <title>The genome of the choanoflagellate Monosiga brevicollis and the origin of metazoans.</title>
        <authorList>
            <consortium name="JGI Sequencing"/>
            <person name="King N."/>
            <person name="Westbrook M.J."/>
            <person name="Young S.L."/>
            <person name="Kuo A."/>
            <person name="Abedin M."/>
            <person name="Chapman J."/>
            <person name="Fairclough S."/>
            <person name="Hellsten U."/>
            <person name="Isogai Y."/>
            <person name="Letunic I."/>
            <person name="Marr M."/>
            <person name="Pincus D."/>
            <person name="Putnam N."/>
            <person name="Rokas A."/>
            <person name="Wright K.J."/>
            <person name="Zuzow R."/>
            <person name="Dirks W."/>
            <person name="Good M."/>
            <person name="Goodstein D."/>
            <person name="Lemons D."/>
            <person name="Li W."/>
            <person name="Lyons J.B."/>
            <person name="Morris A."/>
            <person name="Nichols S."/>
            <person name="Richter D.J."/>
            <person name="Salamov A."/>
            <person name="Bork P."/>
            <person name="Lim W.A."/>
            <person name="Manning G."/>
            <person name="Miller W.T."/>
            <person name="McGinnis W."/>
            <person name="Shapiro H."/>
            <person name="Tjian R."/>
            <person name="Grigoriev I.V."/>
            <person name="Rokhsar D."/>
        </authorList>
    </citation>
    <scope>NUCLEOTIDE SEQUENCE [LARGE SCALE GENOMIC DNA]</scope>
    <source>
        <strain evidence="7">MX1 / ATCC 50154</strain>
    </source>
</reference>
<dbReference type="PANTHER" id="PTHR10340">
    <property type="entry name" value="SPHINGOMYELIN PHOSPHODIESTERASE"/>
    <property type="match status" value="1"/>
</dbReference>
<gene>
    <name evidence="6" type="ORF">MONBRDRAFT_27607</name>
</gene>
<feature type="chain" id="PRO_5002742710" description="Calcineurin-like phosphoesterase domain-containing protein" evidence="5">
    <location>
        <begin position="27"/>
        <end position="657"/>
    </location>
</feature>
<dbReference type="PANTHER" id="PTHR10340:SF34">
    <property type="entry name" value="SPHINGOMYELIN PHOSPHODIESTERASE"/>
    <property type="match status" value="1"/>
</dbReference>
<evidence type="ECO:0000313" key="7">
    <source>
        <dbReference type="Proteomes" id="UP000001357"/>
    </source>
</evidence>
<evidence type="ECO:0000313" key="6">
    <source>
        <dbReference type="EMBL" id="EDQ87167.1"/>
    </source>
</evidence>
<dbReference type="SUPFAM" id="SSF56300">
    <property type="entry name" value="Metallo-dependent phosphatases"/>
    <property type="match status" value="1"/>
</dbReference>
<keyword evidence="1" id="KW-0378">Hydrolase</keyword>
<dbReference type="eggNOG" id="KOG3770">
    <property type="taxonomic scope" value="Eukaryota"/>
</dbReference>
<evidence type="ECO:0000256" key="2">
    <source>
        <dbReference type="ARBA" id="ARBA00023180"/>
    </source>
</evidence>
<evidence type="ECO:0008006" key="8">
    <source>
        <dbReference type="Google" id="ProtNLM"/>
    </source>
</evidence>
<dbReference type="CDD" id="cd00842">
    <property type="entry name" value="MPP_ASMase"/>
    <property type="match status" value="1"/>
</dbReference>
<dbReference type="GO" id="GO:0008081">
    <property type="term" value="F:phosphoric diester hydrolase activity"/>
    <property type="evidence" value="ECO:0000318"/>
    <property type="project" value="GO_Central"/>
</dbReference>
<feature type="region of interest" description="Disordered" evidence="3">
    <location>
        <begin position="40"/>
        <end position="149"/>
    </location>
</feature>
<proteinExistence type="predicted"/>